<dbReference type="GO" id="GO:0000976">
    <property type="term" value="F:transcription cis-regulatory region binding"/>
    <property type="evidence" value="ECO:0007669"/>
    <property type="project" value="TreeGrafter"/>
</dbReference>
<dbReference type="PANTHER" id="PTHR30055">
    <property type="entry name" value="HTH-TYPE TRANSCRIPTIONAL REGULATOR RUTR"/>
    <property type="match status" value="1"/>
</dbReference>
<dbReference type="KEGG" id="lnn:F0161_02085"/>
<evidence type="ECO:0000313" key="6">
    <source>
        <dbReference type="EMBL" id="QER66776.1"/>
    </source>
</evidence>
<sequence>MEYQPKVHHTIKDPKKIDRIMQSALENFAEFGYQTSKMENIATDAGVSKGTVFYYFGSKAELLIQVLTKAIEVLNDAADVSVWSEAQSLTEMVARATRYKFQLELEYQMEFKVLLKIYIGIGHLPNELQATITHLIGGYTEVKIENLVGPILERENFRPELDKTIVVEMMLGIVKQIELDSQQLFEENADATMADFEPIIDKVMQYMDVLEHGYLAK</sequence>
<reference evidence="6 7" key="1">
    <citation type="submission" date="2019-09" db="EMBL/GenBank/DDBJ databases">
        <title>Complete Genome Sequence of Lactobacillus nenjiangensis SH-Y15, isolated from sauerkraut.</title>
        <authorList>
            <person name="Yang H."/>
        </authorList>
    </citation>
    <scope>NUCLEOTIDE SEQUENCE [LARGE SCALE GENOMIC DNA]</scope>
    <source>
        <strain evidence="6 7">SH-Y15</strain>
    </source>
</reference>
<dbReference type="Gene3D" id="1.10.357.10">
    <property type="entry name" value="Tetracycline Repressor, domain 2"/>
    <property type="match status" value="1"/>
</dbReference>
<dbReference type="PANTHER" id="PTHR30055:SF234">
    <property type="entry name" value="HTH-TYPE TRANSCRIPTIONAL REGULATOR BETI"/>
    <property type="match status" value="1"/>
</dbReference>
<dbReference type="RefSeq" id="WP_150203494.1">
    <property type="nucleotide sequence ID" value="NZ_CP043939.1"/>
</dbReference>
<evidence type="ECO:0000259" key="5">
    <source>
        <dbReference type="PROSITE" id="PS50977"/>
    </source>
</evidence>
<feature type="domain" description="HTH tetR-type" evidence="5">
    <location>
        <begin position="14"/>
        <end position="74"/>
    </location>
</feature>
<organism evidence="6 7">
    <name type="scientific">Paucilactobacillus nenjiangensis</name>
    <dbReference type="NCBI Taxonomy" id="1296540"/>
    <lineage>
        <taxon>Bacteria</taxon>
        <taxon>Bacillati</taxon>
        <taxon>Bacillota</taxon>
        <taxon>Bacilli</taxon>
        <taxon>Lactobacillales</taxon>
        <taxon>Lactobacillaceae</taxon>
        <taxon>Paucilactobacillus</taxon>
    </lineage>
</organism>
<dbReference type="AlphaFoldDB" id="A0A5P1WYX4"/>
<dbReference type="PROSITE" id="PS50977">
    <property type="entry name" value="HTH_TETR_2"/>
    <property type="match status" value="1"/>
</dbReference>
<dbReference type="OrthoDB" id="9780939at2"/>
<dbReference type="InterPro" id="IPR009057">
    <property type="entry name" value="Homeodomain-like_sf"/>
</dbReference>
<keyword evidence="7" id="KW-1185">Reference proteome</keyword>
<evidence type="ECO:0000313" key="7">
    <source>
        <dbReference type="Proteomes" id="UP000325295"/>
    </source>
</evidence>
<accession>A0A5P1WYX4</accession>
<keyword evidence="1" id="KW-0805">Transcription regulation</keyword>
<gene>
    <name evidence="6" type="ORF">F0161_02085</name>
</gene>
<evidence type="ECO:0000256" key="4">
    <source>
        <dbReference type="PROSITE-ProRule" id="PRU00335"/>
    </source>
</evidence>
<dbReference type="InterPro" id="IPR050109">
    <property type="entry name" value="HTH-type_TetR-like_transc_reg"/>
</dbReference>
<keyword evidence="2 4" id="KW-0238">DNA-binding</keyword>
<dbReference type="SUPFAM" id="SSF46689">
    <property type="entry name" value="Homeodomain-like"/>
    <property type="match status" value="1"/>
</dbReference>
<dbReference type="GO" id="GO:0003700">
    <property type="term" value="F:DNA-binding transcription factor activity"/>
    <property type="evidence" value="ECO:0007669"/>
    <property type="project" value="TreeGrafter"/>
</dbReference>
<protein>
    <submittedName>
        <fullName evidence="6">TetR/AcrR family transcriptional regulator</fullName>
    </submittedName>
</protein>
<feature type="DNA-binding region" description="H-T-H motif" evidence="4">
    <location>
        <begin position="37"/>
        <end position="56"/>
    </location>
</feature>
<dbReference type="SUPFAM" id="SSF48498">
    <property type="entry name" value="Tetracyclin repressor-like, C-terminal domain"/>
    <property type="match status" value="1"/>
</dbReference>
<dbReference type="Proteomes" id="UP000325295">
    <property type="component" value="Chromosome"/>
</dbReference>
<evidence type="ECO:0000256" key="3">
    <source>
        <dbReference type="ARBA" id="ARBA00023163"/>
    </source>
</evidence>
<name>A0A5P1WYX4_9LACO</name>
<dbReference type="Pfam" id="PF00440">
    <property type="entry name" value="TetR_N"/>
    <property type="match status" value="1"/>
</dbReference>
<proteinExistence type="predicted"/>
<dbReference type="InterPro" id="IPR036271">
    <property type="entry name" value="Tet_transcr_reg_TetR-rel_C_sf"/>
</dbReference>
<evidence type="ECO:0000256" key="1">
    <source>
        <dbReference type="ARBA" id="ARBA00023015"/>
    </source>
</evidence>
<evidence type="ECO:0000256" key="2">
    <source>
        <dbReference type="ARBA" id="ARBA00023125"/>
    </source>
</evidence>
<dbReference type="InterPro" id="IPR001647">
    <property type="entry name" value="HTH_TetR"/>
</dbReference>
<dbReference type="EMBL" id="CP043939">
    <property type="protein sequence ID" value="QER66776.1"/>
    <property type="molecule type" value="Genomic_DNA"/>
</dbReference>
<dbReference type="Gene3D" id="1.10.10.60">
    <property type="entry name" value="Homeodomain-like"/>
    <property type="match status" value="1"/>
</dbReference>
<dbReference type="PRINTS" id="PR00455">
    <property type="entry name" value="HTHTETR"/>
</dbReference>
<keyword evidence="3" id="KW-0804">Transcription</keyword>